<evidence type="ECO:0000259" key="9">
    <source>
        <dbReference type="PROSITE" id="PS51671"/>
    </source>
</evidence>
<dbReference type="Proteomes" id="UP000334923">
    <property type="component" value="Unassembled WGS sequence"/>
</dbReference>
<sequence>MEQANVPVKEPEVSMRHTISVLVANRFGVLTRVAGLFSGRGYNIDTLNVGPTHDEKVSRMTIVVKGDDKVLDQVTRQLNKLVDVIAVQDFREGEYIDRQLILVKVKSTERSRAELMQICDIFRAKIVNVEPGDLTIEITGDQSKVEKFLYLMGAFGILDISRTGKIALPRQGKYDGGA</sequence>
<dbReference type="AlphaFoldDB" id="A0A5E6MLV6"/>
<evidence type="ECO:0000256" key="1">
    <source>
        <dbReference type="ARBA" id="ARBA00004974"/>
    </source>
</evidence>
<dbReference type="Pfam" id="PF22629">
    <property type="entry name" value="ACT_AHAS_ss"/>
    <property type="match status" value="1"/>
</dbReference>
<dbReference type="UniPathway" id="UPA00047">
    <property type="reaction ID" value="UER00055"/>
</dbReference>
<organism evidence="10 11">
    <name type="scientific">Methylacidimicrobium tartarophylax</name>
    <dbReference type="NCBI Taxonomy" id="1041768"/>
    <lineage>
        <taxon>Bacteria</taxon>
        <taxon>Pseudomonadati</taxon>
        <taxon>Verrucomicrobiota</taxon>
        <taxon>Methylacidimicrobium</taxon>
    </lineage>
</organism>
<comment type="pathway">
    <text evidence="1 8">Amino-acid biosynthesis; L-isoleucine biosynthesis; L-isoleucine from 2-oxobutanoate: step 1/4.</text>
</comment>
<evidence type="ECO:0000256" key="3">
    <source>
        <dbReference type="ARBA" id="ARBA00006341"/>
    </source>
</evidence>
<dbReference type="PROSITE" id="PS51671">
    <property type="entry name" value="ACT"/>
    <property type="match status" value="1"/>
</dbReference>
<keyword evidence="6 8" id="KW-0100">Branched-chain amino acid biosynthesis</keyword>
<reference evidence="10 11" key="1">
    <citation type="submission" date="2019-09" db="EMBL/GenBank/DDBJ databases">
        <authorList>
            <person name="Cremers G."/>
        </authorList>
    </citation>
    <scope>NUCLEOTIDE SEQUENCE [LARGE SCALE GENOMIC DNA]</scope>
    <source>
        <strain evidence="10">4A</strain>
    </source>
</reference>
<dbReference type="PANTHER" id="PTHR30239:SF0">
    <property type="entry name" value="ACETOLACTATE SYNTHASE SMALL SUBUNIT 1, CHLOROPLASTIC"/>
    <property type="match status" value="1"/>
</dbReference>
<dbReference type="PANTHER" id="PTHR30239">
    <property type="entry name" value="ACETOLACTATE SYNTHASE SMALL SUBUNIT"/>
    <property type="match status" value="1"/>
</dbReference>
<dbReference type="SUPFAM" id="SSF55021">
    <property type="entry name" value="ACT-like"/>
    <property type="match status" value="2"/>
</dbReference>
<dbReference type="InterPro" id="IPR019455">
    <property type="entry name" value="Acetolactate_synth_ssu_C"/>
</dbReference>
<dbReference type="InterPro" id="IPR027271">
    <property type="entry name" value="Acetolactate_synth/TF_NikR_C"/>
</dbReference>
<comment type="catalytic activity">
    <reaction evidence="7 8">
        <text>2 pyruvate + H(+) = (2S)-2-acetolactate + CO2</text>
        <dbReference type="Rhea" id="RHEA:25249"/>
        <dbReference type="ChEBI" id="CHEBI:15361"/>
        <dbReference type="ChEBI" id="CHEBI:15378"/>
        <dbReference type="ChEBI" id="CHEBI:16526"/>
        <dbReference type="ChEBI" id="CHEBI:58476"/>
        <dbReference type="EC" id="2.2.1.6"/>
    </reaction>
</comment>
<dbReference type="InterPro" id="IPR039557">
    <property type="entry name" value="AHAS_ACT"/>
</dbReference>
<dbReference type="EC" id="2.2.1.6" evidence="8"/>
<comment type="subunit">
    <text evidence="4 8">Dimer of large and small chains.</text>
</comment>
<dbReference type="EMBL" id="CABFVA020000065">
    <property type="protein sequence ID" value="VVM06404.1"/>
    <property type="molecule type" value="Genomic_DNA"/>
</dbReference>
<evidence type="ECO:0000256" key="2">
    <source>
        <dbReference type="ARBA" id="ARBA00005025"/>
    </source>
</evidence>
<dbReference type="NCBIfam" id="NF008864">
    <property type="entry name" value="PRK11895.1"/>
    <property type="match status" value="1"/>
</dbReference>
<dbReference type="Pfam" id="PF10369">
    <property type="entry name" value="ALS_ss_C"/>
    <property type="match status" value="1"/>
</dbReference>
<dbReference type="InterPro" id="IPR054480">
    <property type="entry name" value="AHAS_small-like_ACT"/>
</dbReference>
<evidence type="ECO:0000313" key="11">
    <source>
        <dbReference type="Proteomes" id="UP000334923"/>
    </source>
</evidence>
<comment type="pathway">
    <text evidence="2 8">Amino-acid biosynthesis; L-valine biosynthesis; L-valine from pyruvate: step 1/4.</text>
</comment>
<dbReference type="Gene3D" id="3.30.70.1150">
    <property type="entry name" value="ACT-like. Chain A, domain 2"/>
    <property type="match status" value="1"/>
</dbReference>
<dbReference type="InterPro" id="IPR002912">
    <property type="entry name" value="ACT_dom"/>
</dbReference>
<dbReference type="GO" id="GO:1990610">
    <property type="term" value="F:acetolactate synthase regulator activity"/>
    <property type="evidence" value="ECO:0007669"/>
    <property type="project" value="UniProtKB-UniRule"/>
</dbReference>
<evidence type="ECO:0000256" key="4">
    <source>
        <dbReference type="ARBA" id="ARBA00011744"/>
    </source>
</evidence>
<gene>
    <name evidence="10" type="primary">E2.2.1.6S</name>
    <name evidence="10" type="synonym">ilvH</name>
    <name evidence="10" type="synonym">ilvN</name>
    <name evidence="10" type="ORF">MAMT_01193</name>
</gene>
<dbReference type="InterPro" id="IPR004789">
    <property type="entry name" value="Acetalactate_synth_ssu"/>
</dbReference>
<name>A0A5E6MLV6_9BACT</name>
<proteinExistence type="inferred from homology"/>
<dbReference type="Gene3D" id="3.30.70.260">
    <property type="match status" value="1"/>
</dbReference>
<comment type="similarity">
    <text evidence="3 8">Belongs to the acetolactate synthase small subunit family.</text>
</comment>
<dbReference type="FunFam" id="3.30.70.1150:FF:000001">
    <property type="entry name" value="Acetolactate synthase small subunit"/>
    <property type="match status" value="1"/>
</dbReference>
<keyword evidence="5 8" id="KW-0028">Amino-acid biosynthesis</keyword>
<dbReference type="NCBIfam" id="TIGR00119">
    <property type="entry name" value="acolac_sm"/>
    <property type="match status" value="1"/>
</dbReference>
<comment type="function">
    <text evidence="8">Catalyzes the conversion of 2 pyruvate molecules into acetolactate in the first common step of the biosynthetic pathway of the branched-amino acids such as leucine, isoleucine, and valine.</text>
</comment>
<keyword evidence="8 10" id="KW-0808">Transferase</keyword>
<dbReference type="GO" id="GO:0005829">
    <property type="term" value="C:cytosol"/>
    <property type="evidence" value="ECO:0007669"/>
    <property type="project" value="TreeGrafter"/>
</dbReference>
<dbReference type="GO" id="GO:0003984">
    <property type="term" value="F:acetolactate synthase activity"/>
    <property type="evidence" value="ECO:0007669"/>
    <property type="project" value="UniProtKB-UniRule"/>
</dbReference>
<evidence type="ECO:0000256" key="5">
    <source>
        <dbReference type="ARBA" id="ARBA00022605"/>
    </source>
</evidence>
<dbReference type="CDD" id="cd04878">
    <property type="entry name" value="ACT_AHAS"/>
    <property type="match status" value="1"/>
</dbReference>
<evidence type="ECO:0000256" key="8">
    <source>
        <dbReference type="RuleBase" id="RU368092"/>
    </source>
</evidence>
<dbReference type="UniPathway" id="UPA00049">
    <property type="reaction ID" value="UER00059"/>
</dbReference>
<dbReference type="GO" id="GO:0009097">
    <property type="term" value="P:isoleucine biosynthetic process"/>
    <property type="evidence" value="ECO:0007669"/>
    <property type="project" value="UniProtKB-UniRule"/>
</dbReference>
<accession>A0A5E6MLV6</accession>
<keyword evidence="11" id="KW-1185">Reference proteome</keyword>
<dbReference type="InterPro" id="IPR045865">
    <property type="entry name" value="ACT-like_dom_sf"/>
</dbReference>
<evidence type="ECO:0000256" key="7">
    <source>
        <dbReference type="ARBA" id="ARBA00048670"/>
    </source>
</evidence>
<evidence type="ECO:0000256" key="6">
    <source>
        <dbReference type="ARBA" id="ARBA00023304"/>
    </source>
</evidence>
<protein>
    <recommendedName>
        <fullName evidence="8">Acetolactate synthase small subunit</fullName>
        <shortName evidence="8">AHAS</shortName>
        <shortName evidence="8">ALS</shortName>
        <ecNumber evidence="8">2.2.1.6</ecNumber>
    </recommendedName>
    <alternativeName>
        <fullName evidence="8">Acetohydroxy-acid synthase small subunit</fullName>
    </alternativeName>
</protein>
<dbReference type="GO" id="GO:0009099">
    <property type="term" value="P:L-valine biosynthetic process"/>
    <property type="evidence" value="ECO:0007669"/>
    <property type="project" value="UniProtKB-UniRule"/>
</dbReference>
<evidence type="ECO:0000313" key="10">
    <source>
        <dbReference type="EMBL" id="VVM06404.1"/>
    </source>
</evidence>
<dbReference type="FunFam" id="3.30.70.260:FF:000001">
    <property type="entry name" value="Acetolactate synthase, small subunit"/>
    <property type="match status" value="1"/>
</dbReference>
<feature type="domain" description="ACT" evidence="9">
    <location>
        <begin position="18"/>
        <end position="92"/>
    </location>
</feature>